<protein>
    <submittedName>
        <fullName evidence="2 3">Uncharacterized protein</fullName>
    </submittedName>
</protein>
<dbReference type="HOGENOM" id="CLU_1186150_0_0_1"/>
<feature type="region of interest" description="Disordered" evidence="1">
    <location>
        <begin position="198"/>
        <end position="234"/>
    </location>
</feature>
<evidence type="ECO:0000313" key="4">
    <source>
        <dbReference type="Proteomes" id="UP000015101"/>
    </source>
</evidence>
<dbReference type="EMBL" id="AMQM01006457">
    <property type="status" value="NOT_ANNOTATED_CDS"/>
    <property type="molecule type" value="Genomic_DNA"/>
</dbReference>
<accession>T1FD98</accession>
<feature type="compositionally biased region" description="Basic and acidic residues" evidence="1">
    <location>
        <begin position="198"/>
        <end position="224"/>
    </location>
</feature>
<reference evidence="2 4" key="2">
    <citation type="journal article" date="2013" name="Nature">
        <title>Insights into bilaterian evolution from three spiralian genomes.</title>
        <authorList>
            <person name="Simakov O."/>
            <person name="Marletaz F."/>
            <person name="Cho S.J."/>
            <person name="Edsinger-Gonzales E."/>
            <person name="Havlak P."/>
            <person name="Hellsten U."/>
            <person name="Kuo D.H."/>
            <person name="Larsson T."/>
            <person name="Lv J."/>
            <person name="Arendt D."/>
            <person name="Savage R."/>
            <person name="Osoegawa K."/>
            <person name="de Jong P."/>
            <person name="Grimwood J."/>
            <person name="Chapman J.A."/>
            <person name="Shapiro H."/>
            <person name="Aerts A."/>
            <person name="Otillar R.P."/>
            <person name="Terry A.Y."/>
            <person name="Boore J.L."/>
            <person name="Grigoriev I.V."/>
            <person name="Lindberg D.R."/>
            <person name="Seaver E.C."/>
            <person name="Weisblat D.A."/>
            <person name="Putnam N.H."/>
            <person name="Rokhsar D.S."/>
        </authorList>
    </citation>
    <scope>NUCLEOTIDE SEQUENCE</scope>
</reference>
<dbReference type="AlphaFoldDB" id="T1FD98"/>
<reference evidence="3" key="3">
    <citation type="submission" date="2015-06" db="UniProtKB">
        <authorList>
            <consortium name="EnsemblMetazoa"/>
        </authorList>
    </citation>
    <scope>IDENTIFICATION</scope>
</reference>
<reference evidence="4" key="1">
    <citation type="submission" date="2012-12" db="EMBL/GenBank/DDBJ databases">
        <authorList>
            <person name="Hellsten U."/>
            <person name="Grimwood J."/>
            <person name="Chapman J.A."/>
            <person name="Shapiro H."/>
            <person name="Aerts A."/>
            <person name="Otillar R.P."/>
            <person name="Terry A.Y."/>
            <person name="Boore J.L."/>
            <person name="Simakov O."/>
            <person name="Marletaz F."/>
            <person name="Cho S.-J."/>
            <person name="Edsinger-Gonzales E."/>
            <person name="Havlak P."/>
            <person name="Kuo D.-H."/>
            <person name="Larsson T."/>
            <person name="Lv J."/>
            <person name="Arendt D."/>
            <person name="Savage R."/>
            <person name="Osoegawa K."/>
            <person name="de Jong P."/>
            <person name="Lindberg D.R."/>
            <person name="Seaver E.C."/>
            <person name="Weisblat D.A."/>
            <person name="Putnam N.H."/>
            <person name="Grigoriev I.V."/>
            <person name="Rokhsar D.S."/>
        </authorList>
    </citation>
    <scope>NUCLEOTIDE SEQUENCE</scope>
</reference>
<dbReference type="GeneID" id="20206797"/>
<gene>
    <name evidence="3" type="primary">20206797</name>
    <name evidence="2" type="ORF">HELRODRAFT_178501</name>
</gene>
<evidence type="ECO:0000313" key="3">
    <source>
        <dbReference type="EnsemblMetazoa" id="HelroP178501"/>
    </source>
</evidence>
<dbReference type="EMBL" id="KB097456">
    <property type="protein sequence ID" value="ESN97054.1"/>
    <property type="molecule type" value="Genomic_DNA"/>
</dbReference>
<proteinExistence type="predicted"/>
<evidence type="ECO:0000313" key="2">
    <source>
        <dbReference type="EMBL" id="ESN97054.1"/>
    </source>
</evidence>
<dbReference type="CTD" id="20206797"/>
<sequence length="234" mass="27545">MPETVVVGRTRFECERNLNDSIKNIKIKDANLFDAYVHLCTKKNQNVFDSKNLSSINHDGIEKVWTGCHASPHPLATKCHKFPDPLSRRHICKCPLFQVMKCYTSAIRELTDVQQKQRTLTNFNKILFPKSESPFFAFHFTFLIIFVILTSNSADSLPVDETAPDSRDGHKLTVSDESELQINEIFLLENWLERGKRRTMEDKKRREEDKRRREEDEKRKEENKQLWSIFGHQY</sequence>
<name>T1FD98_HELRO</name>
<dbReference type="InParanoid" id="T1FD98"/>
<dbReference type="Proteomes" id="UP000015101">
    <property type="component" value="Unassembled WGS sequence"/>
</dbReference>
<dbReference type="RefSeq" id="XP_009024839.1">
    <property type="nucleotide sequence ID" value="XM_009026591.1"/>
</dbReference>
<keyword evidence="4" id="KW-1185">Reference proteome</keyword>
<dbReference type="EnsemblMetazoa" id="HelroT178501">
    <property type="protein sequence ID" value="HelroP178501"/>
    <property type="gene ID" value="HelroG178501"/>
</dbReference>
<organism evidence="3 4">
    <name type="scientific">Helobdella robusta</name>
    <name type="common">Californian leech</name>
    <dbReference type="NCBI Taxonomy" id="6412"/>
    <lineage>
        <taxon>Eukaryota</taxon>
        <taxon>Metazoa</taxon>
        <taxon>Spiralia</taxon>
        <taxon>Lophotrochozoa</taxon>
        <taxon>Annelida</taxon>
        <taxon>Clitellata</taxon>
        <taxon>Hirudinea</taxon>
        <taxon>Rhynchobdellida</taxon>
        <taxon>Glossiphoniidae</taxon>
        <taxon>Helobdella</taxon>
    </lineage>
</organism>
<dbReference type="KEGG" id="hro:HELRODRAFT_178501"/>
<evidence type="ECO:0000256" key="1">
    <source>
        <dbReference type="SAM" id="MobiDB-lite"/>
    </source>
</evidence>